<evidence type="ECO:0000256" key="3">
    <source>
        <dbReference type="ARBA" id="ARBA00022827"/>
    </source>
</evidence>
<name>A0AAU7M2V7_9ACTN</name>
<evidence type="ECO:0000256" key="2">
    <source>
        <dbReference type="ARBA" id="ARBA00022630"/>
    </source>
</evidence>
<gene>
    <name evidence="6" type="ORF">ABUL08_19900</name>
    <name evidence="5" type="ORF">VK199_19830</name>
</gene>
<evidence type="ECO:0000256" key="1">
    <source>
        <dbReference type="ARBA" id="ARBA00001974"/>
    </source>
</evidence>
<dbReference type="InterPro" id="IPR050641">
    <property type="entry name" value="RIFMO-like"/>
</dbReference>
<keyword evidence="3" id="KW-0274">FAD</keyword>
<keyword evidence="2" id="KW-0285">Flavoprotein</keyword>
<proteinExistence type="predicted"/>
<dbReference type="GO" id="GO:0016709">
    <property type="term" value="F:oxidoreductase activity, acting on paired donors, with incorporation or reduction of molecular oxygen, NAD(P)H as one donor, and incorporation of one atom of oxygen"/>
    <property type="evidence" value="ECO:0007669"/>
    <property type="project" value="UniProtKB-ARBA"/>
</dbReference>
<dbReference type="Gene3D" id="3.30.9.10">
    <property type="entry name" value="D-Amino Acid Oxidase, subunit A, domain 2"/>
    <property type="match status" value="1"/>
</dbReference>
<reference evidence="6" key="2">
    <citation type="submission" date="2024-06" db="EMBL/GenBank/DDBJ databases">
        <title>Micromonospora mangrovi CCTCC AA 2012012 genome sequences.</title>
        <authorList>
            <person name="Gao J."/>
        </authorList>
    </citation>
    <scope>NUCLEOTIDE SEQUENCE</scope>
    <source>
        <strain evidence="6">CCTCC AA 2012012</strain>
    </source>
</reference>
<organism evidence="5">
    <name type="scientific">Micromonospora sp. CCTCC AA 2012012</name>
    <dbReference type="NCBI Taxonomy" id="3111921"/>
    <lineage>
        <taxon>Bacteria</taxon>
        <taxon>Bacillati</taxon>
        <taxon>Actinomycetota</taxon>
        <taxon>Actinomycetes</taxon>
        <taxon>Micromonosporales</taxon>
        <taxon>Micromonosporaceae</taxon>
        <taxon>Micromonospora</taxon>
    </lineage>
</organism>
<evidence type="ECO:0000259" key="4">
    <source>
        <dbReference type="Pfam" id="PF01494"/>
    </source>
</evidence>
<dbReference type="PANTHER" id="PTHR43004">
    <property type="entry name" value="TRK SYSTEM POTASSIUM UPTAKE PROTEIN"/>
    <property type="match status" value="1"/>
</dbReference>
<evidence type="ECO:0000313" key="6">
    <source>
        <dbReference type="EMBL" id="XCH72574.1"/>
    </source>
</evidence>
<feature type="domain" description="FAD-binding" evidence="4">
    <location>
        <begin position="7"/>
        <end position="361"/>
    </location>
</feature>
<dbReference type="Gene3D" id="3.40.30.120">
    <property type="match status" value="1"/>
</dbReference>
<sequence length="522" mass="56081">MTDRHHPVLIVGGGLTGLSTAVFLAWHGASATLVERHPGTSEHPKARAINPRTMEVFGAVGMAEAVRAGRSPISGNTDLVHVETLAGHERMRMPSATPEAIDRISPASWTLIDQNQLEPILRRRAEEVGVDLRFGTELVALSQDGDGVRATLRERSSGSEYDVTADHLVAADGSRSPVRALLGIGHHGPGVITELVSFFFDADLTEALRGRRIIAAYVNNDEVRGTIIPLDNDRRWVMNVSYFPDRGQRAEDFDDQRCTAIVRAAVGVSDLPVTIVGGSRPGWDISARVADRMRDGRVLVAGDAAHVMPPTGAFGASTGIQDAYNLAWKLALVHRGLAGPALLDSYDQERRPVAERTVEQAMLRFAIREGKRFEDVAGGMVSEETMTFGYRYPCGAFLPEQGTDDTLEDPFTPGGRPGARAPHVILGDFSTIDLFGRNFVVLANGGEPDWAAAATSAGAKFGVQVDTHAIEPEVPGFAERYGLQPGGAALIRPDGFVAWRTARRPADPGAALIEALRTVLAV</sequence>
<dbReference type="RefSeq" id="WP_350931431.1">
    <property type="nucleotide sequence ID" value="NZ_CP157762.1"/>
</dbReference>
<dbReference type="PRINTS" id="PR00420">
    <property type="entry name" value="RNGMNOXGNASE"/>
</dbReference>
<dbReference type="Gene3D" id="3.50.50.60">
    <property type="entry name" value="FAD/NAD(P)-binding domain"/>
    <property type="match status" value="1"/>
</dbReference>
<protein>
    <submittedName>
        <fullName evidence="5">FAD-dependent oxidoreductase</fullName>
    </submittedName>
</protein>
<evidence type="ECO:0000313" key="5">
    <source>
        <dbReference type="EMBL" id="XBP91876.1"/>
    </source>
</evidence>
<dbReference type="AlphaFoldDB" id="A0AAU7M2V7"/>
<dbReference type="SUPFAM" id="SSF51905">
    <property type="entry name" value="FAD/NAD(P)-binding domain"/>
    <property type="match status" value="1"/>
</dbReference>
<comment type="cofactor">
    <cofactor evidence="1">
        <name>FAD</name>
        <dbReference type="ChEBI" id="CHEBI:57692"/>
    </cofactor>
</comment>
<dbReference type="Pfam" id="PF01494">
    <property type="entry name" value="FAD_binding_3"/>
    <property type="match status" value="1"/>
</dbReference>
<dbReference type="EMBL" id="CP159342">
    <property type="protein sequence ID" value="XCH72574.1"/>
    <property type="molecule type" value="Genomic_DNA"/>
</dbReference>
<dbReference type="InterPro" id="IPR002938">
    <property type="entry name" value="FAD-bd"/>
</dbReference>
<accession>A0AAU7M2V7</accession>
<reference evidence="5" key="1">
    <citation type="submission" date="2024-01" db="EMBL/GenBank/DDBJ databases">
        <title>The genome sequence of Micromonospora mangrovi CCTCC AA 2012012.</title>
        <authorList>
            <person name="Gao J."/>
        </authorList>
    </citation>
    <scope>NUCLEOTIDE SEQUENCE</scope>
    <source>
        <strain evidence="5">CCTCC AA 2012012</strain>
    </source>
</reference>
<dbReference type="Pfam" id="PF21274">
    <property type="entry name" value="Rng_hyd_C"/>
    <property type="match status" value="1"/>
</dbReference>
<dbReference type="PANTHER" id="PTHR43004:SF19">
    <property type="entry name" value="BINDING MONOOXYGENASE, PUTATIVE (JCVI)-RELATED"/>
    <property type="match status" value="1"/>
</dbReference>
<dbReference type="GO" id="GO:0071949">
    <property type="term" value="F:FAD binding"/>
    <property type="evidence" value="ECO:0007669"/>
    <property type="project" value="InterPro"/>
</dbReference>
<dbReference type="EMBL" id="CP157762">
    <property type="protein sequence ID" value="XBP91876.1"/>
    <property type="molecule type" value="Genomic_DNA"/>
</dbReference>
<dbReference type="InterPro" id="IPR036188">
    <property type="entry name" value="FAD/NAD-bd_sf"/>
</dbReference>